<evidence type="ECO:0000256" key="10">
    <source>
        <dbReference type="RuleBase" id="RU367145"/>
    </source>
</evidence>
<dbReference type="Pfam" id="PF02936">
    <property type="entry name" value="COX4"/>
    <property type="match status" value="1"/>
</dbReference>
<comment type="subunit">
    <text evidence="10">Component of the cytochrome c oxidase (complex IV, CIV), a multisubunit enzyme composed of 14 subunits.</text>
</comment>
<evidence type="ECO:0000256" key="7">
    <source>
        <dbReference type="ARBA" id="ARBA00023002"/>
    </source>
</evidence>
<keyword evidence="9 10" id="KW-0472">Membrane</keyword>
<protein>
    <recommendedName>
        <fullName evidence="10">Cytochrome c oxidase subunit 4</fullName>
    </recommendedName>
</protein>
<dbReference type="Gene3D" id="1.10.442.10">
    <property type="entry name" value="Cytochrome c oxidase subunit IV"/>
    <property type="match status" value="1"/>
</dbReference>
<keyword evidence="6 10" id="KW-1133">Transmembrane helix</keyword>
<feature type="transmembrane region" description="Helical" evidence="10">
    <location>
        <begin position="130"/>
        <end position="149"/>
    </location>
</feature>
<dbReference type="InterPro" id="IPR004203">
    <property type="entry name" value="Cyt_c_oxidase_su4_fam"/>
</dbReference>
<dbReference type="Proteomes" id="UP000054721">
    <property type="component" value="Unassembled WGS sequence"/>
</dbReference>
<keyword evidence="12" id="KW-1185">Reference proteome</keyword>
<evidence type="ECO:0000256" key="9">
    <source>
        <dbReference type="ARBA" id="ARBA00023136"/>
    </source>
</evidence>
<comment type="similarity">
    <text evidence="2 10">Belongs to the cytochrome c oxidase IV family.</text>
</comment>
<organism evidence="11 12">
    <name type="scientific">Trichinella nativa</name>
    <dbReference type="NCBI Taxonomy" id="6335"/>
    <lineage>
        <taxon>Eukaryota</taxon>
        <taxon>Metazoa</taxon>
        <taxon>Ecdysozoa</taxon>
        <taxon>Nematoda</taxon>
        <taxon>Enoplea</taxon>
        <taxon>Dorylaimia</taxon>
        <taxon>Trichinellida</taxon>
        <taxon>Trichinellidae</taxon>
        <taxon>Trichinella</taxon>
    </lineage>
</organism>
<keyword evidence="4 10" id="KW-0999">Mitochondrion inner membrane</keyword>
<evidence type="ECO:0000256" key="2">
    <source>
        <dbReference type="ARBA" id="ARBA00008135"/>
    </source>
</evidence>
<dbReference type="InterPro" id="IPR036639">
    <property type="entry name" value="Cyt_c_oxidase_su4_sf"/>
</dbReference>
<dbReference type="UniPathway" id="UPA00705"/>
<evidence type="ECO:0000256" key="8">
    <source>
        <dbReference type="ARBA" id="ARBA00023128"/>
    </source>
</evidence>
<dbReference type="PANTHER" id="PTHR10707:SF10">
    <property type="entry name" value="CYTOCHROME C OXIDASE SUBUNIT 4"/>
    <property type="match status" value="1"/>
</dbReference>
<keyword evidence="3 10" id="KW-0812">Transmembrane</keyword>
<evidence type="ECO:0000256" key="4">
    <source>
        <dbReference type="ARBA" id="ARBA00022792"/>
    </source>
</evidence>
<dbReference type="SUPFAM" id="SSF81406">
    <property type="entry name" value="Mitochondrial cytochrome c oxidase subunit IV"/>
    <property type="match status" value="1"/>
</dbReference>
<comment type="subcellular location">
    <subcellularLocation>
        <location evidence="1 10">Mitochondrion inner membrane</location>
        <topology evidence="1 10">Single-pass membrane protein</topology>
    </subcellularLocation>
</comment>
<dbReference type="GO" id="GO:0045277">
    <property type="term" value="C:respiratory chain complex IV"/>
    <property type="evidence" value="ECO:0007669"/>
    <property type="project" value="InterPro"/>
</dbReference>
<gene>
    <name evidence="11" type="primary">COX4I1</name>
    <name evidence="11" type="ORF">T02_9867</name>
</gene>
<dbReference type="PRINTS" id="PR01873">
    <property type="entry name" value="CYTCOXIDASE4"/>
</dbReference>
<comment type="pathway">
    <text evidence="10">Energy metabolism; oxidative phosphorylation.</text>
</comment>
<sequence>MTINSFFYSNTMALLNQSKIANAFLFSSRNITFSSILRSSAHGDVWYGPERAAGREMVGYGNGDLEYFDRVDHPYPALRFRKEDEKIKALREKEKGDWKALTMAEKQNLYRASFCLTFSEVLAPTGHWKVVTGFTMIVISLTLWFSVFLKTCIFKPMPESFSDAEKEKQMQRMIDLYAGPFTGFSSKWDYEKNRWKA</sequence>
<evidence type="ECO:0000313" key="12">
    <source>
        <dbReference type="Proteomes" id="UP000054721"/>
    </source>
</evidence>
<dbReference type="EMBL" id="JYDW01000402">
    <property type="protein sequence ID" value="KRZ48468.1"/>
    <property type="molecule type" value="Genomic_DNA"/>
</dbReference>
<evidence type="ECO:0000313" key="11">
    <source>
        <dbReference type="EMBL" id="KRZ48468.1"/>
    </source>
</evidence>
<keyword evidence="5" id="KW-0809">Transit peptide</keyword>
<keyword evidence="8 10" id="KW-0496">Mitochondrion</keyword>
<dbReference type="GO" id="GO:0005743">
    <property type="term" value="C:mitochondrial inner membrane"/>
    <property type="evidence" value="ECO:0007669"/>
    <property type="project" value="UniProtKB-SubCell"/>
</dbReference>
<dbReference type="OrthoDB" id="186013at2759"/>
<keyword evidence="7" id="KW-0560">Oxidoreductase</keyword>
<dbReference type="InterPro" id="IPR013288">
    <property type="entry name" value="Cyt_c_oxidase_su4"/>
</dbReference>
<dbReference type="FunFam" id="1.10.442.10:FF:000001">
    <property type="entry name" value="Cytochrome c oxidase subunit 4 isoform 1"/>
    <property type="match status" value="1"/>
</dbReference>
<dbReference type="PANTHER" id="PTHR10707">
    <property type="entry name" value="CYTOCHROME C OXIDASE SUBUNIT IV"/>
    <property type="match status" value="1"/>
</dbReference>
<name>A0A0V1KMG4_9BILA</name>
<dbReference type="CDD" id="cd00922">
    <property type="entry name" value="Cyt_c_Oxidase_IV"/>
    <property type="match status" value="1"/>
</dbReference>
<reference evidence="11 12" key="1">
    <citation type="submission" date="2015-05" db="EMBL/GenBank/DDBJ databases">
        <title>Evolution of Trichinella species and genotypes.</title>
        <authorList>
            <person name="Korhonen P.K."/>
            <person name="Edoardo P."/>
            <person name="Giuseppe L.R."/>
            <person name="Gasser R.B."/>
        </authorList>
    </citation>
    <scope>NUCLEOTIDE SEQUENCE [LARGE SCALE GENOMIC DNA]</scope>
    <source>
        <strain evidence="11">ISS10</strain>
    </source>
</reference>
<evidence type="ECO:0000256" key="1">
    <source>
        <dbReference type="ARBA" id="ARBA00004434"/>
    </source>
</evidence>
<proteinExistence type="inferred from homology"/>
<dbReference type="GO" id="GO:0016491">
    <property type="term" value="F:oxidoreductase activity"/>
    <property type="evidence" value="ECO:0007669"/>
    <property type="project" value="UniProtKB-KW"/>
</dbReference>
<dbReference type="GO" id="GO:0006123">
    <property type="term" value="P:mitochondrial electron transport, cytochrome c to oxygen"/>
    <property type="evidence" value="ECO:0007669"/>
    <property type="project" value="InterPro"/>
</dbReference>
<dbReference type="AlphaFoldDB" id="A0A0V1KMG4"/>
<accession>A0A0V1KMG4</accession>
<comment type="function">
    <text evidence="10">Component of the cytochrome c oxidase, the last enzyme in the mitochondrial electron transport chain which drives oxidative phosphorylation.</text>
</comment>
<evidence type="ECO:0000256" key="6">
    <source>
        <dbReference type="ARBA" id="ARBA00022989"/>
    </source>
</evidence>
<evidence type="ECO:0000256" key="3">
    <source>
        <dbReference type="ARBA" id="ARBA00022692"/>
    </source>
</evidence>
<evidence type="ECO:0000256" key="5">
    <source>
        <dbReference type="ARBA" id="ARBA00022946"/>
    </source>
</evidence>
<comment type="caution">
    <text evidence="11">The sequence shown here is derived from an EMBL/GenBank/DDBJ whole genome shotgun (WGS) entry which is preliminary data.</text>
</comment>
<dbReference type="STRING" id="6335.A0A0V1KMG4"/>